<reference evidence="2 3" key="2">
    <citation type="submission" date="2019-08" db="EMBL/GenBank/DDBJ databases">
        <authorList>
            <person name="Henke P."/>
        </authorList>
    </citation>
    <scope>NUCLEOTIDE SEQUENCE [LARGE SCALE GENOMIC DNA]</scope>
    <source>
        <strain evidence="2">Phe10_nw2017</strain>
    </source>
</reference>
<gene>
    <name evidence="2" type="ORF">E3A20_24980</name>
</gene>
<dbReference type="AlphaFoldDB" id="A0A5C6M2P0"/>
<keyword evidence="3" id="KW-1185">Reference proteome</keyword>
<name>A0A5C6M2P0_9PLAN</name>
<accession>A0A5C6M2P0</accession>
<evidence type="ECO:0000313" key="2">
    <source>
        <dbReference type="EMBL" id="TWW08375.1"/>
    </source>
</evidence>
<dbReference type="PANTHER" id="PTHR35889">
    <property type="entry name" value="CYCLOINULO-OLIGOSACCHARIDE FRUCTANOTRANSFERASE-RELATED"/>
    <property type="match status" value="1"/>
</dbReference>
<protein>
    <recommendedName>
        <fullName evidence="1">Cytochrome C Planctomycete-type domain-containing protein</fullName>
    </recommendedName>
</protein>
<feature type="non-terminal residue" evidence="2">
    <location>
        <position position="90"/>
    </location>
</feature>
<comment type="caution">
    <text evidence="2">The sequence shown here is derived from an EMBL/GenBank/DDBJ whole genome shotgun (WGS) entry which is preliminary data.</text>
</comment>
<dbReference type="InterPro" id="IPR011429">
    <property type="entry name" value="Cyt_c_Planctomycete-type"/>
</dbReference>
<evidence type="ECO:0000259" key="1">
    <source>
        <dbReference type="Pfam" id="PF07635"/>
    </source>
</evidence>
<organism evidence="2 3">
    <name type="scientific">Planctomyces bekefii</name>
    <dbReference type="NCBI Taxonomy" id="1653850"/>
    <lineage>
        <taxon>Bacteria</taxon>
        <taxon>Pseudomonadati</taxon>
        <taxon>Planctomycetota</taxon>
        <taxon>Planctomycetia</taxon>
        <taxon>Planctomycetales</taxon>
        <taxon>Planctomycetaceae</taxon>
        <taxon>Planctomyces</taxon>
    </lineage>
</organism>
<dbReference type="EMBL" id="SRHE01000699">
    <property type="protein sequence ID" value="TWW08375.1"/>
    <property type="molecule type" value="Genomic_DNA"/>
</dbReference>
<proteinExistence type="predicted"/>
<dbReference type="Proteomes" id="UP000321083">
    <property type="component" value="Unassembled WGS sequence"/>
</dbReference>
<reference evidence="2 3" key="1">
    <citation type="submission" date="2019-08" db="EMBL/GenBank/DDBJ databases">
        <title>100 year-old enigma solved: identification of Planctomyces bekefii, the type genus and species of the phylum Planctomycetes.</title>
        <authorList>
            <person name="Svetlana D.N."/>
            <person name="Overmann J."/>
        </authorList>
    </citation>
    <scope>NUCLEOTIDE SEQUENCE [LARGE SCALE GENOMIC DNA]</scope>
    <source>
        <strain evidence="2">Phe10_nw2017</strain>
    </source>
</reference>
<evidence type="ECO:0000313" key="3">
    <source>
        <dbReference type="Proteomes" id="UP000321083"/>
    </source>
</evidence>
<dbReference type="Pfam" id="PF07635">
    <property type="entry name" value="PSCyt1"/>
    <property type="match status" value="1"/>
</dbReference>
<feature type="domain" description="Cytochrome C Planctomycete-type" evidence="1">
    <location>
        <begin position="41"/>
        <end position="88"/>
    </location>
</feature>
<dbReference type="PANTHER" id="PTHR35889:SF3">
    <property type="entry name" value="F-BOX DOMAIN-CONTAINING PROTEIN"/>
    <property type="match status" value="1"/>
</dbReference>
<sequence>MRTALFILIFLQVLQCRTAAQDVSSEEFFENRIRPMLAGTCFRCHGGERVSGGLRVDTVDALLAGGDSGPAIIRGDSAGSLLFRAIARQP</sequence>